<name>A0A392VU87_9FABA</name>
<evidence type="ECO:0000313" key="1">
    <source>
        <dbReference type="EMBL" id="MCI91012.1"/>
    </source>
</evidence>
<accession>A0A392VU87</accession>
<reference evidence="1 2" key="1">
    <citation type="journal article" date="2018" name="Front. Plant Sci.">
        <title>Red Clover (Trifolium pratense) and Zigzag Clover (T. medium) - A Picture of Genomic Similarities and Differences.</title>
        <authorList>
            <person name="Dluhosova J."/>
            <person name="Istvanek J."/>
            <person name="Nedelnik J."/>
            <person name="Repkova J."/>
        </authorList>
    </citation>
    <scope>NUCLEOTIDE SEQUENCE [LARGE SCALE GENOMIC DNA]</scope>
    <source>
        <strain evidence="2">cv. 10/8</strain>
        <tissue evidence="1">Leaf</tissue>
    </source>
</reference>
<sequence>MSSKWDIEGLSGNNLEFWEVKMEAILMEIVKKNFG</sequence>
<dbReference type="Proteomes" id="UP000265520">
    <property type="component" value="Unassembled WGS sequence"/>
</dbReference>
<protein>
    <submittedName>
        <fullName evidence="1">Uncharacterized protein</fullName>
    </submittedName>
</protein>
<dbReference type="AlphaFoldDB" id="A0A392VU87"/>
<feature type="non-terminal residue" evidence="1">
    <location>
        <position position="35"/>
    </location>
</feature>
<dbReference type="EMBL" id="LXQA011260206">
    <property type="protein sequence ID" value="MCI91012.1"/>
    <property type="molecule type" value="Genomic_DNA"/>
</dbReference>
<proteinExistence type="predicted"/>
<keyword evidence="2" id="KW-1185">Reference proteome</keyword>
<evidence type="ECO:0000313" key="2">
    <source>
        <dbReference type="Proteomes" id="UP000265520"/>
    </source>
</evidence>
<comment type="caution">
    <text evidence="1">The sequence shown here is derived from an EMBL/GenBank/DDBJ whole genome shotgun (WGS) entry which is preliminary data.</text>
</comment>
<organism evidence="1 2">
    <name type="scientific">Trifolium medium</name>
    <dbReference type="NCBI Taxonomy" id="97028"/>
    <lineage>
        <taxon>Eukaryota</taxon>
        <taxon>Viridiplantae</taxon>
        <taxon>Streptophyta</taxon>
        <taxon>Embryophyta</taxon>
        <taxon>Tracheophyta</taxon>
        <taxon>Spermatophyta</taxon>
        <taxon>Magnoliopsida</taxon>
        <taxon>eudicotyledons</taxon>
        <taxon>Gunneridae</taxon>
        <taxon>Pentapetalae</taxon>
        <taxon>rosids</taxon>
        <taxon>fabids</taxon>
        <taxon>Fabales</taxon>
        <taxon>Fabaceae</taxon>
        <taxon>Papilionoideae</taxon>
        <taxon>50 kb inversion clade</taxon>
        <taxon>NPAAA clade</taxon>
        <taxon>Hologalegina</taxon>
        <taxon>IRL clade</taxon>
        <taxon>Trifolieae</taxon>
        <taxon>Trifolium</taxon>
    </lineage>
</organism>